<evidence type="ECO:0000313" key="2">
    <source>
        <dbReference type="EMBL" id="GAA4886690.1"/>
    </source>
</evidence>
<keyword evidence="1" id="KW-0472">Membrane</keyword>
<sequence>MPGDPDTSGTLEGMELARLLVYYALFVLWLFIVGRLVVEIVRSFARDWRPAGGTAAGLEVLFMVTDPPVRLLRRLIPAIRIGNISLDLSIMILLLVTFILMRVVDPR</sequence>
<keyword evidence="3" id="KW-1185">Reference proteome</keyword>
<name>A0ABP9EU86_9PSEU</name>
<accession>A0ABP9EU86</accession>
<dbReference type="PROSITE" id="PS00018">
    <property type="entry name" value="EF_HAND_1"/>
    <property type="match status" value="1"/>
</dbReference>
<evidence type="ECO:0000313" key="3">
    <source>
        <dbReference type="Proteomes" id="UP001500457"/>
    </source>
</evidence>
<dbReference type="InterPro" id="IPR018247">
    <property type="entry name" value="EF_Hand_1_Ca_BS"/>
</dbReference>
<feature type="transmembrane region" description="Helical" evidence="1">
    <location>
        <begin position="84"/>
        <end position="104"/>
    </location>
</feature>
<dbReference type="Proteomes" id="UP001500457">
    <property type="component" value="Unassembled WGS sequence"/>
</dbReference>
<keyword evidence="1" id="KW-0812">Transmembrane</keyword>
<evidence type="ECO:0000256" key="1">
    <source>
        <dbReference type="SAM" id="Phobius"/>
    </source>
</evidence>
<dbReference type="Pfam" id="PF02325">
    <property type="entry name" value="CCB3_YggT"/>
    <property type="match status" value="1"/>
</dbReference>
<dbReference type="EMBL" id="BAABHQ010000014">
    <property type="protein sequence ID" value="GAA4886690.1"/>
    <property type="molecule type" value="Genomic_DNA"/>
</dbReference>
<protein>
    <submittedName>
        <fullName evidence="2">YggT family protein</fullName>
    </submittedName>
</protein>
<keyword evidence="1" id="KW-1133">Transmembrane helix</keyword>
<organism evidence="2 3">
    <name type="scientific">Actinomycetospora straminea</name>
    <dbReference type="NCBI Taxonomy" id="663607"/>
    <lineage>
        <taxon>Bacteria</taxon>
        <taxon>Bacillati</taxon>
        <taxon>Actinomycetota</taxon>
        <taxon>Actinomycetes</taxon>
        <taxon>Pseudonocardiales</taxon>
        <taxon>Pseudonocardiaceae</taxon>
        <taxon>Actinomycetospora</taxon>
    </lineage>
</organism>
<comment type="caution">
    <text evidence="2">The sequence shown here is derived from an EMBL/GenBank/DDBJ whole genome shotgun (WGS) entry which is preliminary data.</text>
</comment>
<proteinExistence type="predicted"/>
<dbReference type="InterPro" id="IPR003425">
    <property type="entry name" value="CCB3/YggT"/>
</dbReference>
<gene>
    <name evidence="2" type="ORF">GCM10023203_44230</name>
</gene>
<reference evidence="3" key="1">
    <citation type="journal article" date="2019" name="Int. J. Syst. Evol. Microbiol.">
        <title>The Global Catalogue of Microorganisms (GCM) 10K type strain sequencing project: providing services to taxonomists for standard genome sequencing and annotation.</title>
        <authorList>
            <consortium name="The Broad Institute Genomics Platform"/>
            <consortium name="The Broad Institute Genome Sequencing Center for Infectious Disease"/>
            <person name="Wu L."/>
            <person name="Ma J."/>
        </authorList>
    </citation>
    <scope>NUCLEOTIDE SEQUENCE [LARGE SCALE GENOMIC DNA]</scope>
    <source>
        <strain evidence="3">JCM 17983</strain>
    </source>
</reference>
<feature type="transmembrane region" description="Helical" evidence="1">
    <location>
        <begin position="20"/>
        <end position="38"/>
    </location>
</feature>